<keyword evidence="3" id="KW-1185">Reference proteome</keyword>
<reference evidence="3" key="1">
    <citation type="journal article" date="2020" name="Stud. Mycol.">
        <title>101 Dothideomycetes genomes: A test case for predicting lifestyles and emergence of pathogens.</title>
        <authorList>
            <person name="Haridas S."/>
            <person name="Albert R."/>
            <person name="Binder M."/>
            <person name="Bloem J."/>
            <person name="LaButti K."/>
            <person name="Salamov A."/>
            <person name="Andreopoulos B."/>
            <person name="Baker S."/>
            <person name="Barry K."/>
            <person name="Bills G."/>
            <person name="Bluhm B."/>
            <person name="Cannon C."/>
            <person name="Castanera R."/>
            <person name="Culley D."/>
            <person name="Daum C."/>
            <person name="Ezra D."/>
            <person name="Gonzalez J."/>
            <person name="Henrissat B."/>
            <person name="Kuo A."/>
            <person name="Liang C."/>
            <person name="Lipzen A."/>
            <person name="Lutzoni F."/>
            <person name="Magnuson J."/>
            <person name="Mondo S."/>
            <person name="Nolan M."/>
            <person name="Ohm R."/>
            <person name="Pangilinan J."/>
            <person name="Park H.-J."/>
            <person name="Ramirez L."/>
            <person name="Alfaro M."/>
            <person name="Sun H."/>
            <person name="Tritt A."/>
            <person name="Yoshinaga Y."/>
            <person name="Zwiers L.-H."/>
            <person name="Turgeon B."/>
            <person name="Goodwin S."/>
            <person name="Spatafora J."/>
            <person name="Crous P."/>
            <person name="Grigoriev I."/>
        </authorList>
    </citation>
    <scope>NUCLEOTIDE SEQUENCE [LARGE SCALE GENOMIC DNA]</scope>
    <source>
        <strain evidence="3">CECT 20119</strain>
    </source>
</reference>
<gene>
    <name evidence="2" type="ORF">BDZ85DRAFT_255094</name>
</gene>
<evidence type="ECO:0000256" key="1">
    <source>
        <dbReference type="SAM" id="MobiDB-lite"/>
    </source>
</evidence>
<feature type="compositionally biased region" description="Polar residues" evidence="1">
    <location>
        <begin position="676"/>
        <end position="697"/>
    </location>
</feature>
<dbReference type="AlphaFoldDB" id="A0A6A6GQA3"/>
<sequence>MAAWSAPNNDPYSHASSLPTGSCNFADLTRSNDAPKCGCRRFWPDASKQNGVHSSDGAVWCFCGHHACFHDQYQQSDTVRQESRPPMPARSQYDAESVADVASQRPVSQEDTIPWVRPSPPRNVGLGLRDAPAQTGIWDALNAYQRRHTGSDSDGMSALPSTATPSVPTSQGYNSSQAFMRQVINMRSLGQTGQTDINDAGSATEINTPSMDGTPLLTRPSPHHMAQNASPSAMGPPSVGQAQPLFPQRRTPRHDSASVASPPHDDTHTQQSVRADEVRISRGVVNEPSLHELQHLVKSCTKRIDFLESLSYTHVPLEEVEDRFEQVDGRLITLEDFRDHVESRFPSQEDEDESRPRKRRLLPAEATASFNSDDGASQDSSRSSSSAVSATAAVYAEYNGRIEALQSRIEVLESTLPSPGNPWRVEVVLLPWGRHLPGVWQAAATMSDAADRRDSRDEWSGAHSSAHGIFTEGSSGPSGWSIDSIQAWADSAKDWLSPKACGPNGVVYQRLWSRGLVQNIDIDSADAYTFMQRCKAAFAHVLSNPTTTPPTSSSRLEYDALREPLVPLRKIKKVSRLRFLAPGEMVSSAIWTPAFLEASVFMIAKGHQRRLYLTLPDSYIQQTGDGWTWQSIKALRPIRQSSPRTGPGLDGSSSRLDSEACWVHNPTYDTPRFVDQSFTSNTSNQSLWSTKSQASNRTIRHAVPIPSPMVSPVSEARTLRSPRRRTVSIPPSEGEPSSSALNRSKRRVASFETSALQSKKRCTSISSSQHRPRPGPAFTPRLSREPPSPFASDHPTDRASDSTSARRVVTPLAYETPHSHSNTNNGMALGHGDGDTEADTDIAGQELWTGREDDEWHPEHDEEHHRPASYRHVGDFERFKTYRQQEEDLDDEVDVGDTDEVLESLAQHMRDSYVVCRRHRERNCQRCPEVEHRYSLRSGRAAY</sequence>
<evidence type="ECO:0000313" key="2">
    <source>
        <dbReference type="EMBL" id="KAF2227912.1"/>
    </source>
</evidence>
<organism evidence="2 3">
    <name type="scientific">Elsinoe ampelina</name>
    <dbReference type="NCBI Taxonomy" id="302913"/>
    <lineage>
        <taxon>Eukaryota</taxon>
        <taxon>Fungi</taxon>
        <taxon>Dikarya</taxon>
        <taxon>Ascomycota</taxon>
        <taxon>Pezizomycotina</taxon>
        <taxon>Dothideomycetes</taxon>
        <taxon>Dothideomycetidae</taxon>
        <taxon>Myriangiales</taxon>
        <taxon>Elsinoaceae</taxon>
        <taxon>Elsinoe</taxon>
    </lineage>
</organism>
<feature type="region of interest" description="Disordered" evidence="1">
    <location>
        <begin position="192"/>
        <end position="275"/>
    </location>
</feature>
<feature type="region of interest" description="Disordered" evidence="1">
    <location>
        <begin position="342"/>
        <end position="386"/>
    </location>
</feature>
<feature type="compositionally biased region" description="Polar residues" evidence="1">
    <location>
        <begin position="159"/>
        <end position="171"/>
    </location>
</feature>
<feature type="region of interest" description="Disordered" evidence="1">
    <location>
        <begin position="77"/>
        <end position="121"/>
    </location>
</feature>
<dbReference type="Proteomes" id="UP000799538">
    <property type="component" value="Unassembled WGS sequence"/>
</dbReference>
<evidence type="ECO:0000313" key="3">
    <source>
        <dbReference type="Proteomes" id="UP000799538"/>
    </source>
</evidence>
<feature type="region of interest" description="Disordered" evidence="1">
    <location>
        <begin position="148"/>
        <end position="171"/>
    </location>
</feature>
<feature type="compositionally biased region" description="Low complexity" evidence="1">
    <location>
        <begin position="372"/>
        <end position="386"/>
    </location>
</feature>
<dbReference type="EMBL" id="ML992501">
    <property type="protein sequence ID" value="KAF2227912.1"/>
    <property type="molecule type" value="Genomic_DNA"/>
</dbReference>
<feature type="region of interest" description="Disordered" evidence="1">
    <location>
        <begin position="675"/>
        <end position="807"/>
    </location>
</feature>
<feature type="compositionally biased region" description="Polar residues" evidence="1">
    <location>
        <begin position="751"/>
        <end position="769"/>
    </location>
</feature>
<accession>A0A6A6GQA3</accession>
<feature type="compositionally biased region" description="Basic and acidic residues" evidence="1">
    <location>
        <begin position="263"/>
        <end position="275"/>
    </location>
</feature>
<name>A0A6A6GQA3_9PEZI</name>
<dbReference type="OrthoDB" id="5427134at2759"/>
<proteinExistence type="predicted"/>
<feature type="compositionally biased region" description="Low complexity" evidence="1">
    <location>
        <begin position="728"/>
        <end position="739"/>
    </location>
</feature>
<protein>
    <submittedName>
        <fullName evidence="2">Uncharacterized protein</fullName>
    </submittedName>
</protein>